<dbReference type="InterPro" id="IPR006665">
    <property type="entry name" value="OmpA-like"/>
</dbReference>
<feature type="compositionally biased region" description="Basic and acidic residues" evidence="6">
    <location>
        <begin position="630"/>
        <end position="653"/>
    </location>
</feature>
<evidence type="ECO:0000313" key="8">
    <source>
        <dbReference type="EMBL" id="MDN5205211.1"/>
    </source>
</evidence>
<dbReference type="Gene3D" id="1.25.40.10">
    <property type="entry name" value="Tetratricopeptide repeat domain"/>
    <property type="match status" value="1"/>
</dbReference>
<dbReference type="InterPro" id="IPR010814">
    <property type="entry name" value="DUF1416"/>
</dbReference>
<dbReference type="PRINTS" id="PR01021">
    <property type="entry name" value="OMPADOMAIN"/>
</dbReference>
<dbReference type="SUPFAM" id="SSF48452">
    <property type="entry name" value="TPR-like"/>
    <property type="match status" value="1"/>
</dbReference>
<dbReference type="InterPro" id="IPR050330">
    <property type="entry name" value="Bact_OuterMem_StrucFunc"/>
</dbReference>
<dbReference type="PROSITE" id="PS51123">
    <property type="entry name" value="OMPA_2"/>
    <property type="match status" value="1"/>
</dbReference>
<dbReference type="Gene3D" id="3.30.1330.60">
    <property type="entry name" value="OmpA-like domain"/>
    <property type="match status" value="1"/>
</dbReference>
<gene>
    <name evidence="8" type="ORF">QQ008_27755</name>
</gene>
<name>A0ABT8KWU7_9BACT</name>
<accession>A0ABT8KWU7</accession>
<evidence type="ECO:0000313" key="9">
    <source>
        <dbReference type="Proteomes" id="UP001172082"/>
    </source>
</evidence>
<evidence type="ECO:0000256" key="5">
    <source>
        <dbReference type="SAM" id="Coils"/>
    </source>
</evidence>
<dbReference type="SUPFAM" id="SSF82171">
    <property type="entry name" value="DPP6 N-terminal domain-like"/>
    <property type="match status" value="1"/>
</dbReference>
<dbReference type="Pfam" id="PF00691">
    <property type="entry name" value="OmpA"/>
    <property type="match status" value="1"/>
</dbReference>
<keyword evidence="3" id="KW-0998">Cell outer membrane</keyword>
<keyword evidence="9" id="KW-1185">Reference proteome</keyword>
<feature type="domain" description="OmpA-like" evidence="7">
    <location>
        <begin position="524"/>
        <end position="647"/>
    </location>
</feature>
<dbReference type="CDD" id="cd07185">
    <property type="entry name" value="OmpA_C-like"/>
    <property type="match status" value="1"/>
</dbReference>
<evidence type="ECO:0000256" key="3">
    <source>
        <dbReference type="ARBA" id="ARBA00023237"/>
    </source>
</evidence>
<comment type="subcellular location">
    <subcellularLocation>
        <location evidence="1">Cell outer membrane</location>
    </subcellularLocation>
</comment>
<dbReference type="SUPFAM" id="SSF49478">
    <property type="entry name" value="Cna protein B-type domain"/>
    <property type="match status" value="1"/>
</dbReference>
<dbReference type="Gene3D" id="2.120.10.30">
    <property type="entry name" value="TolB, C-terminal domain"/>
    <property type="match status" value="1"/>
</dbReference>
<dbReference type="EMBL" id="JAUJEA010000015">
    <property type="protein sequence ID" value="MDN5205211.1"/>
    <property type="molecule type" value="Genomic_DNA"/>
</dbReference>
<feature type="compositionally biased region" description="Acidic residues" evidence="6">
    <location>
        <begin position="654"/>
        <end position="677"/>
    </location>
</feature>
<keyword evidence="5" id="KW-0175">Coiled coil</keyword>
<dbReference type="InterPro" id="IPR011990">
    <property type="entry name" value="TPR-like_helical_dom_sf"/>
</dbReference>
<keyword evidence="2 4" id="KW-0472">Membrane</keyword>
<dbReference type="Proteomes" id="UP001172082">
    <property type="component" value="Unassembled WGS sequence"/>
</dbReference>
<dbReference type="PANTHER" id="PTHR30329">
    <property type="entry name" value="STATOR ELEMENT OF FLAGELLAR MOTOR COMPLEX"/>
    <property type="match status" value="1"/>
</dbReference>
<dbReference type="Pfam" id="PF07210">
    <property type="entry name" value="DUF1416"/>
    <property type="match status" value="1"/>
</dbReference>
<dbReference type="InterPro" id="IPR011042">
    <property type="entry name" value="6-blade_b-propeller_TolB-like"/>
</dbReference>
<dbReference type="SUPFAM" id="SSF103088">
    <property type="entry name" value="OmpA-like"/>
    <property type="match status" value="1"/>
</dbReference>
<dbReference type="PANTHER" id="PTHR30329:SF21">
    <property type="entry name" value="LIPOPROTEIN YIAD-RELATED"/>
    <property type="match status" value="1"/>
</dbReference>
<dbReference type="RefSeq" id="WP_346755232.1">
    <property type="nucleotide sequence ID" value="NZ_JAUJEA010000015.1"/>
</dbReference>
<feature type="region of interest" description="Disordered" evidence="6">
    <location>
        <begin position="614"/>
        <end position="677"/>
    </location>
</feature>
<dbReference type="InterPro" id="IPR006664">
    <property type="entry name" value="OMP_bac"/>
</dbReference>
<evidence type="ECO:0000256" key="6">
    <source>
        <dbReference type="SAM" id="MobiDB-lite"/>
    </source>
</evidence>
<evidence type="ECO:0000259" key="7">
    <source>
        <dbReference type="PROSITE" id="PS51123"/>
    </source>
</evidence>
<reference evidence="8" key="1">
    <citation type="submission" date="2023-06" db="EMBL/GenBank/DDBJ databases">
        <title>Genomic of Parafulvivirga corallium.</title>
        <authorList>
            <person name="Wang G."/>
        </authorList>
    </citation>
    <scope>NUCLEOTIDE SEQUENCE</scope>
    <source>
        <strain evidence="8">BMA10</strain>
    </source>
</reference>
<organism evidence="8 9">
    <name type="scientific">Splendidivirga corallicola</name>
    <dbReference type="NCBI Taxonomy" id="3051826"/>
    <lineage>
        <taxon>Bacteria</taxon>
        <taxon>Pseudomonadati</taxon>
        <taxon>Bacteroidota</taxon>
        <taxon>Cytophagia</taxon>
        <taxon>Cytophagales</taxon>
        <taxon>Splendidivirgaceae</taxon>
        <taxon>Splendidivirga</taxon>
    </lineage>
</organism>
<evidence type="ECO:0000256" key="1">
    <source>
        <dbReference type="ARBA" id="ARBA00004442"/>
    </source>
</evidence>
<dbReference type="InterPro" id="IPR011659">
    <property type="entry name" value="WD40"/>
</dbReference>
<dbReference type="Pfam" id="PF07676">
    <property type="entry name" value="PD40"/>
    <property type="match status" value="3"/>
</dbReference>
<feature type="coiled-coil region" evidence="5">
    <location>
        <begin position="98"/>
        <end position="145"/>
    </location>
</feature>
<evidence type="ECO:0000256" key="4">
    <source>
        <dbReference type="PROSITE-ProRule" id="PRU00473"/>
    </source>
</evidence>
<dbReference type="InterPro" id="IPR036737">
    <property type="entry name" value="OmpA-like_sf"/>
</dbReference>
<comment type="caution">
    <text evidence="8">The sequence shown here is derived from an EMBL/GenBank/DDBJ whole genome shotgun (WGS) entry which is preliminary data.</text>
</comment>
<sequence length="677" mass="76167">MTKRYLTLLLTILIMSPLVAQKKSLKKARKKHDRGEYQVAIAMYERALEKGVNQAESNFQIAEAYRLSNRVQLALPYYKGAIDNGISNENAKLYYAFALKANSQYEEAEKELEQLVANAEDEQVLEKARLELDNLRNLKSIKEKNSYYRVRNLKAINSAEAEYSPIYNNGELYFTSSRGNDKIYKATGTSFTDIYKVPTKGAIVDTTAIEGLSNLVNSPKINDGCVTFSRDGRTMIFAKGNSGRKRGTFDVNLYITRYRRGAWSEPQMLSISDPNAWDSSPAFSRDGRTLYFASNRKGGKGGTDIYSAKLDGRGRWGNVRNMGNVINTTGNEMFPYVADDGKLYFSSDAHPGLGGLDLFVAERKSGKIGIQNLGSPINSSADDFGLFLYSQEKGFFSSNRAGGQGDDDIYTFINNDPNLKIVNYFLEGTVVYQPEDAKEELLDNSRVQLLDSQGELIEEAVTSKTGKFRFRVYEGENYVLVGEKDDYFTTRVDFTTIGKSVPKEQLTQMVTNKTFTTKIPLDQIIIEKSIVLENIFYDFGKHDIRDDAAVELDKLVNILIDNPGISIELSSHTDSVDDEEYNRKLSQRRAEAAVNYIVAAGIDKNRLVAKGYGEAQPIAPNTNPDGSDNPEGRQKNRRTEFKVLKVDKVKEQEDQQQDDLEDDEIDFDENLDDNNDN</sequence>
<evidence type="ECO:0000256" key="2">
    <source>
        <dbReference type="ARBA" id="ARBA00023136"/>
    </source>
</evidence>
<protein>
    <submittedName>
        <fullName evidence="8">OmpA family protein</fullName>
    </submittedName>
</protein>
<proteinExistence type="predicted"/>